<feature type="signal peptide" evidence="2">
    <location>
        <begin position="1"/>
        <end position="22"/>
    </location>
</feature>
<dbReference type="AlphaFoldDB" id="A0A7C8MF90"/>
<dbReference type="Pfam" id="PF04681">
    <property type="entry name" value="Bys1"/>
    <property type="match status" value="1"/>
</dbReference>
<proteinExistence type="predicted"/>
<feature type="compositionally biased region" description="Low complexity" evidence="1">
    <location>
        <begin position="213"/>
        <end position="264"/>
    </location>
</feature>
<sequence>MHFSLTKMLTPALITFFSLASASTVKLINHCPHDLYFWVVGGEHVPDRQWNMVPGNGGSVIHSMLEGRGMSLKIRDVPQYEVAPAGILQLEYNFAPQTKSLWYDLSLIDCYINHNPYDPEYCPFVDGGIRLYTNGPSERCPTASCIGEECVNTYQNHGTWIGEPTLRCDSDFEVFFETCTHGSAPQTFIGEYTPPLPLPPSPPSMPPTPPSSSPSLEPEQPCPAHGEPTSSTSHIPTSSTSTEPASMPSTLLPPSSTASPSDDMPGSRPALIYTTPPEFPNGTLCHDPECNCYSTTRPWLFPSFFPWWPLCGSSFDTTLGAWL</sequence>
<comment type="caution">
    <text evidence="3">The sequence shown here is derived from an EMBL/GenBank/DDBJ whole genome shotgun (WGS) entry which is preliminary data.</text>
</comment>
<keyword evidence="4" id="KW-1185">Reference proteome</keyword>
<evidence type="ECO:0000313" key="4">
    <source>
        <dbReference type="Proteomes" id="UP000481861"/>
    </source>
</evidence>
<keyword evidence="2" id="KW-0732">Signal</keyword>
<protein>
    <submittedName>
        <fullName evidence="3">Uncharacterized protein</fullName>
    </submittedName>
</protein>
<feature type="chain" id="PRO_5028894593" evidence="2">
    <location>
        <begin position="23"/>
        <end position="323"/>
    </location>
</feature>
<gene>
    <name evidence="3" type="ORF">BDV95DRAFT_667760</name>
</gene>
<dbReference type="InterPro" id="IPR006771">
    <property type="entry name" value="CetA-like"/>
</dbReference>
<reference evidence="3 4" key="1">
    <citation type="submission" date="2020-01" db="EMBL/GenBank/DDBJ databases">
        <authorList>
            <consortium name="DOE Joint Genome Institute"/>
            <person name="Haridas S."/>
            <person name="Albert R."/>
            <person name="Binder M."/>
            <person name="Bloem J."/>
            <person name="Labutti K."/>
            <person name="Salamov A."/>
            <person name="Andreopoulos B."/>
            <person name="Baker S.E."/>
            <person name="Barry K."/>
            <person name="Bills G."/>
            <person name="Bluhm B.H."/>
            <person name="Cannon C."/>
            <person name="Castanera R."/>
            <person name="Culley D.E."/>
            <person name="Daum C."/>
            <person name="Ezra D."/>
            <person name="Gonzalez J.B."/>
            <person name="Henrissat B."/>
            <person name="Kuo A."/>
            <person name="Liang C."/>
            <person name="Lipzen A."/>
            <person name="Lutzoni F."/>
            <person name="Magnuson J."/>
            <person name="Mondo S."/>
            <person name="Nolan M."/>
            <person name="Ohm R."/>
            <person name="Pangilinan J."/>
            <person name="Park H.-J.H."/>
            <person name="Ramirez L."/>
            <person name="Alfaro M."/>
            <person name="Sun H."/>
            <person name="Tritt A."/>
            <person name="Yoshinaga Y."/>
            <person name="Zwiers L.-H.L."/>
            <person name="Turgeon B.G."/>
            <person name="Goodwin S.B."/>
            <person name="Spatafora J.W."/>
            <person name="Crous P.W."/>
            <person name="Grigoriev I.V."/>
        </authorList>
    </citation>
    <scope>NUCLEOTIDE SEQUENCE [LARGE SCALE GENOMIC DNA]</scope>
    <source>
        <strain evidence="3 4">CBS 611.86</strain>
    </source>
</reference>
<feature type="region of interest" description="Disordered" evidence="1">
    <location>
        <begin position="187"/>
        <end position="272"/>
    </location>
</feature>
<dbReference type="OrthoDB" id="1193027at2759"/>
<organism evidence="3 4">
    <name type="scientific">Massariosphaeria phaeospora</name>
    <dbReference type="NCBI Taxonomy" id="100035"/>
    <lineage>
        <taxon>Eukaryota</taxon>
        <taxon>Fungi</taxon>
        <taxon>Dikarya</taxon>
        <taxon>Ascomycota</taxon>
        <taxon>Pezizomycotina</taxon>
        <taxon>Dothideomycetes</taxon>
        <taxon>Pleosporomycetidae</taxon>
        <taxon>Pleosporales</taxon>
        <taxon>Pleosporales incertae sedis</taxon>
        <taxon>Massariosphaeria</taxon>
    </lineage>
</organism>
<feature type="compositionally biased region" description="Pro residues" evidence="1">
    <location>
        <begin position="194"/>
        <end position="212"/>
    </location>
</feature>
<evidence type="ECO:0000256" key="2">
    <source>
        <dbReference type="SAM" id="SignalP"/>
    </source>
</evidence>
<accession>A0A7C8MF90</accession>
<dbReference type="EMBL" id="JAADJZ010000010">
    <property type="protein sequence ID" value="KAF2871882.1"/>
    <property type="molecule type" value="Genomic_DNA"/>
</dbReference>
<dbReference type="Proteomes" id="UP000481861">
    <property type="component" value="Unassembled WGS sequence"/>
</dbReference>
<evidence type="ECO:0000256" key="1">
    <source>
        <dbReference type="SAM" id="MobiDB-lite"/>
    </source>
</evidence>
<name>A0A7C8MF90_9PLEO</name>
<evidence type="ECO:0000313" key="3">
    <source>
        <dbReference type="EMBL" id="KAF2871882.1"/>
    </source>
</evidence>